<gene>
    <name evidence="2" type="ORF">GCM10009090_08860</name>
</gene>
<dbReference type="Pfam" id="PF07769">
    <property type="entry name" value="PsiF_repeat"/>
    <property type="match status" value="2"/>
</dbReference>
<dbReference type="InterPro" id="IPR011690">
    <property type="entry name" value="P_starv_induced_PsiF"/>
</dbReference>
<keyword evidence="3" id="KW-1185">Reference proteome</keyword>
<keyword evidence="1" id="KW-0732">Signal</keyword>
<dbReference type="RefSeq" id="WP_434028660.1">
    <property type="nucleotide sequence ID" value="NZ_BNBA01000005.1"/>
</dbReference>
<reference evidence="2" key="2">
    <citation type="submission" date="2020-09" db="EMBL/GenBank/DDBJ databases">
        <authorList>
            <person name="Sun Q."/>
            <person name="Ohkuma M."/>
        </authorList>
    </citation>
    <scope>NUCLEOTIDE SEQUENCE</scope>
    <source>
        <strain evidence="2">JCM 13306</strain>
    </source>
</reference>
<accession>A0A919F5S6</accession>
<reference evidence="2" key="1">
    <citation type="journal article" date="2014" name="Int. J. Syst. Evol. Microbiol.">
        <title>Complete genome sequence of Corynebacterium casei LMG S-19264T (=DSM 44701T), isolated from a smear-ripened cheese.</title>
        <authorList>
            <consortium name="US DOE Joint Genome Institute (JGI-PGF)"/>
            <person name="Walter F."/>
            <person name="Albersmeier A."/>
            <person name="Kalinowski J."/>
            <person name="Ruckert C."/>
        </authorList>
    </citation>
    <scope>NUCLEOTIDE SEQUENCE</scope>
    <source>
        <strain evidence="2">JCM 13306</strain>
    </source>
</reference>
<name>A0A919F5S6_9XANT</name>
<evidence type="ECO:0000313" key="3">
    <source>
        <dbReference type="Proteomes" id="UP000623958"/>
    </source>
</evidence>
<organism evidence="2 3">
    <name type="scientific">Xanthomonas boreopolis</name>
    <dbReference type="NCBI Taxonomy" id="86183"/>
    <lineage>
        <taxon>Bacteria</taxon>
        <taxon>Pseudomonadati</taxon>
        <taxon>Pseudomonadota</taxon>
        <taxon>Gammaproteobacteria</taxon>
        <taxon>Lysobacterales</taxon>
        <taxon>Lysobacteraceae</taxon>
        <taxon>Xanthomonas</taxon>
    </lineage>
</organism>
<dbReference type="Proteomes" id="UP000623958">
    <property type="component" value="Unassembled WGS sequence"/>
</dbReference>
<dbReference type="AlphaFoldDB" id="A0A919F5S6"/>
<feature type="chain" id="PRO_5037172200" description="PsiF repeat-containing protein" evidence="1">
    <location>
        <begin position="24"/>
        <end position="101"/>
    </location>
</feature>
<evidence type="ECO:0000313" key="2">
    <source>
        <dbReference type="EMBL" id="GHH49453.1"/>
    </source>
</evidence>
<sequence length="101" mass="10614">MPAHRFVPLLILALAATPLLATAAPKTAQQELMAKCSAQNKGKTGEDYKAAQKACLGGGKSVSNAKVSPQQRMKDCNAEATTKQLTGDARKTFVSGCLKTH</sequence>
<comment type="caution">
    <text evidence="2">The sequence shown here is derived from an EMBL/GenBank/DDBJ whole genome shotgun (WGS) entry which is preliminary data.</text>
</comment>
<evidence type="ECO:0008006" key="4">
    <source>
        <dbReference type="Google" id="ProtNLM"/>
    </source>
</evidence>
<dbReference type="EMBL" id="BNBA01000005">
    <property type="protein sequence ID" value="GHH49453.1"/>
    <property type="molecule type" value="Genomic_DNA"/>
</dbReference>
<proteinExistence type="predicted"/>
<evidence type="ECO:0000256" key="1">
    <source>
        <dbReference type="SAM" id="SignalP"/>
    </source>
</evidence>
<feature type="signal peptide" evidence="1">
    <location>
        <begin position="1"/>
        <end position="23"/>
    </location>
</feature>
<protein>
    <recommendedName>
        <fullName evidence="4">PsiF repeat-containing protein</fullName>
    </recommendedName>
</protein>